<feature type="chain" id="PRO_5046033392" evidence="1">
    <location>
        <begin position="28"/>
        <end position="180"/>
    </location>
</feature>
<protein>
    <submittedName>
        <fullName evidence="2">Uncharacterized protein</fullName>
    </submittedName>
</protein>
<sequence length="180" mass="20028">MKSRSRIGRLWRSAGFALLLCLRQAIAASDYPVGHAAVVKWVNENAVCQATFEAAVTSPHFLQQLKGMGFMLSDLVPPGPPEGVWFVPDGIKVMGYSVNAIHYWSDKGSEFYVEVPEQLSVLRQKYGMQPASTHTQRSDGYHAIKKMMAGNEKQLSTAMFVRPGRGSKMTEIGCRRYART</sequence>
<keyword evidence="3" id="KW-1185">Reference proteome</keyword>
<evidence type="ECO:0000313" key="2">
    <source>
        <dbReference type="EMBL" id="MCB6184120.1"/>
    </source>
</evidence>
<comment type="caution">
    <text evidence="2">The sequence shown here is derived from an EMBL/GenBank/DDBJ whole genome shotgun (WGS) entry which is preliminary data.</text>
</comment>
<accession>A0ABS8D7E7</accession>
<evidence type="ECO:0000313" key="3">
    <source>
        <dbReference type="Proteomes" id="UP001165395"/>
    </source>
</evidence>
<evidence type="ECO:0000256" key="1">
    <source>
        <dbReference type="SAM" id="SignalP"/>
    </source>
</evidence>
<name>A0ABS8D7E7_9NEIS</name>
<organism evidence="2 3">
    <name type="scientific">Leeia speluncae</name>
    <dbReference type="NCBI Taxonomy" id="2884804"/>
    <lineage>
        <taxon>Bacteria</taxon>
        <taxon>Pseudomonadati</taxon>
        <taxon>Pseudomonadota</taxon>
        <taxon>Betaproteobacteria</taxon>
        <taxon>Neisseriales</taxon>
        <taxon>Leeiaceae</taxon>
        <taxon>Leeia</taxon>
    </lineage>
</organism>
<dbReference type="EMBL" id="JAJBZT010000005">
    <property type="protein sequence ID" value="MCB6184120.1"/>
    <property type="molecule type" value="Genomic_DNA"/>
</dbReference>
<reference evidence="2" key="1">
    <citation type="submission" date="2021-10" db="EMBL/GenBank/DDBJ databases">
        <title>The complete genome sequence of Leeia sp. TBRC 13508.</title>
        <authorList>
            <person name="Charoenyingcharoen P."/>
            <person name="Yukphan P."/>
        </authorList>
    </citation>
    <scope>NUCLEOTIDE SEQUENCE</scope>
    <source>
        <strain evidence="2">TBRC 13508</strain>
    </source>
</reference>
<dbReference type="RefSeq" id="WP_227180923.1">
    <property type="nucleotide sequence ID" value="NZ_JAJBZT010000005.1"/>
</dbReference>
<proteinExistence type="predicted"/>
<gene>
    <name evidence="2" type="ORF">LIN78_11240</name>
</gene>
<feature type="signal peptide" evidence="1">
    <location>
        <begin position="1"/>
        <end position="27"/>
    </location>
</feature>
<keyword evidence="1" id="KW-0732">Signal</keyword>
<dbReference type="Proteomes" id="UP001165395">
    <property type="component" value="Unassembled WGS sequence"/>
</dbReference>